<evidence type="ECO:0000313" key="2">
    <source>
        <dbReference type="EMBL" id="WUX38208.1"/>
    </source>
</evidence>
<keyword evidence="3" id="KW-1185">Reference proteome</keyword>
<dbReference type="SMART" id="SM00953">
    <property type="entry name" value="RES"/>
    <property type="match status" value="1"/>
</dbReference>
<reference evidence="2" key="1">
    <citation type="submission" date="2022-10" db="EMBL/GenBank/DDBJ databases">
        <title>The complete genomes of actinobacterial strains from the NBC collection.</title>
        <authorList>
            <person name="Joergensen T.S."/>
            <person name="Alvarez Arevalo M."/>
            <person name="Sterndorff E.B."/>
            <person name="Faurdal D."/>
            <person name="Vuksanovic O."/>
            <person name="Mourched A.-S."/>
            <person name="Charusanti P."/>
            <person name="Shaw S."/>
            <person name="Blin K."/>
            <person name="Weber T."/>
        </authorList>
    </citation>
    <scope>NUCLEOTIDE SEQUENCE</scope>
    <source>
        <strain evidence="2">NBC_01436</strain>
    </source>
</reference>
<dbReference type="InterPro" id="IPR014914">
    <property type="entry name" value="RES_dom"/>
</dbReference>
<evidence type="ECO:0000259" key="1">
    <source>
        <dbReference type="SMART" id="SM00953"/>
    </source>
</evidence>
<dbReference type="EMBL" id="CP109491">
    <property type="protein sequence ID" value="WUX38208.1"/>
    <property type="molecule type" value="Genomic_DNA"/>
</dbReference>
<dbReference type="Pfam" id="PF08808">
    <property type="entry name" value="RES"/>
    <property type="match status" value="1"/>
</dbReference>
<name>A0ABZ1ZLD9_STRAQ</name>
<dbReference type="RefSeq" id="WP_329356716.1">
    <property type="nucleotide sequence ID" value="NZ_CP109490.1"/>
</dbReference>
<accession>A0ABZ1ZLD9</accession>
<sequence length="412" mass="45656">MGAGDVWASQAEQGWDYGEGFVCAGCVDDETLAAKIAADAEQDEACDYCERVPAAPIDTLLEAYFDGLRTEYALAGDELAYFEGELVANPSWDGHDLVDAYADVLLDERLQETVREAARYDDIWVERDFIAPRGDKALLDGWERFSHQVKYRTRYVFSLASPGKEEKHLGGGEIPAAAILDSLGQLIPRAGLVRSIPAGQRLWRARAHDSVGEKWTAGMLGTALPEQARQPNRMSPAGIPLFYGADSSDAAIEEVARHATDAHPWVAYAAFETTKPMRVVDFTRLENVPAIFDTERAHLRRALMFLHEFVHLISADAKGREHLDYVPTQIVTEYLLRVFDQEQPVSGLVFNSSAARHGGVCTVLDIPQHRCLDPLAQEPEKHLALRLVPGTLRADRPLRPHSSQASRVSENL</sequence>
<dbReference type="InterPro" id="IPR041206">
    <property type="entry name" value="HEPN/RES_NTD1"/>
</dbReference>
<dbReference type="Proteomes" id="UP001431926">
    <property type="component" value="Chromosome"/>
</dbReference>
<protein>
    <submittedName>
        <fullName evidence="2">HEPN-associated N-terminal domain-containing protein</fullName>
    </submittedName>
</protein>
<evidence type="ECO:0000313" key="3">
    <source>
        <dbReference type="Proteomes" id="UP001431926"/>
    </source>
</evidence>
<dbReference type="Pfam" id="PF18870">
    <property type="entry name" value="HEPN_RES_NTD1"/>
    <property type="match status" value="1"/>
</dbReference>
<gene>
    <name evidence="2" type="ORF">OG367_19085</name>
</gene>
<feature type="domain" description="RES" evidence="1">
    <location>
        <begin position="223"/>
        <end position="379"/>
    </location>
</feature>
<organism evidence="2 3">
    <name type="scientific">Streptomyces anulatus</name>
    <name type="common">Streptomyces chrysomallus</name>
    <dbReference type="NCBI Taxonomy" id="1892"/>
    <lineage>
        <taxon>Bacteria</taxon>
        <taxon>Bacillati</taxon>
        <taxon>Actinomycetota</taxon>
        <taxon>Actinomycetes</taxon>
        <taxon>Kitasatosporales</taxon>
        <taxon>Streptomycetaceae</taxon>
        <taxon>Streptomyces</taxon>
    </lineage>
</organism>
<proteinExistence type="predicted"/>